<dbReference type="OrthoDB" id="6707571at2"/>
<accession>H0UN18</accession>
<gene>
    <name evidence="3" type="ORF">TheveDRAFT_0109</name>
</gene>
<dbReference type="PANTHER" id="PTHR22911">
    <property type="entry name" value="ACYL-MALONYL CONDENSING ENZYME-RELATED"/>
    <property type="match status" value="1"/>
</dbReference>
<proteinExistence type="predicted"/>
<feature type="domain" description="EamA" evidence="2">
    <location>
        <begin position="147"/>
        <end position="277"/>
    </location>
</feature>
<dbReference type="Pfam" id="PF00892">
    <property type="entry name" value="EamA"/>
    <property type="match status" value="2"/>
</dbReference>
<evidence type="ECO:0000259" key="2">
    <source>
        <dbReference type="Pfam" id="PF00892"/>
    </source>
</evidence>
<dbReference type="SUPFAM" id="SSF103481">
    <property type="entry name" value="Multidrug resistance efflux transporter EmrE"/>
    <property type="match status" value="2"/>
</dbReference>
<feature type="transmembrane region" description="Helical" evidence="1">
    <location>
        <begin position="9"/>
        <end position="28"/>
    </location>
</feature>
<protein>
    <submittedName>
        <fullName evidence="3">Putative permease, DMT superfamily</fullName>
    </submittedName>
</protein>
<feature type="transmembrane region" description="Helical" evidence="1">
    <location>
        <begin position="144"/>
        <end position="164"/>
    </location>
</feature>
<keyword evidence="1" id="KW-1133">Transmembrane helix</keyword>
<dbReference type="STRING" id="926567.TheveDRAFT_0109"/>
<feature type="transmembrane region" description="Helical" evidence="1">
    <location>
        <begin position="66"/>
        <end position="83"/>
    </location>
</feature>
<dbReference type="HOGENOM" id="CLU_033863_15_3_0"/>
<dbReference type="Proteomes" id="UP000005730">
    <property type="component" value="Chromosome"/>
</dbReference>
<dbReference type="InterPro" id="IPR037185">
    <property type="entry name" value="EmrE-like"/>
</dbReference>
<keyword evidence="4" id="KW-1185">Reference proteome</keyword>
<evidence type="ECO:0000313" key="3">
    <source>
        <dbReference type="EMBL" id="EHM09297.1"/>
    </source>
</evidence>
<feature type="transmembrane region" description="Helical" evidence="1">
    <location>
        <begin position="262"/>
        <end position="280"/>
    </location>
</feature>
<dbReference type="RefSeq" id="WP_006582789.1">
    <property type="nucleotide sequence ID" value="NZ_CM001377.1"/>
</dbReference>
<dbReference type="InterPro" id="IPR000620">
    <property type="entry name" value="EamA_dom"/>
</dbReference>
<feature type="transmembrane region" description="Helical" evidence="1">
    <location>
        <begin position="176"/>
        <end position="195"/>
    </location>
</feature>
<dbReference type="EMBL" id="CM001377">
    <property type="protein sequence ID" value="EHM09297.1"/>
    <property type="molecule type" value="Genomic_DNA"/>
</dbReference>
<dbReference type="PANTHER" id="PTHR22911:SF79">
    <property type="entry name" value="MOBA-LIKE NTP TRANSFERASE DOMAIN-CONTAINING PROTEIN"/>
    <property type="match status" value="1"/>
</dbReference>
<name>H0UN18_9BACT</name>
<reference evidence="3 4" key="1">
    <citation type="submission" date="2011-10" db="EMBL/GenBank/DDBJ databases">
        <title>The Noncontiguous Finished genome of Thermanaerovibrio velox DSM 12556.</title>
        <authorList>
            <consortium name="US DOE Joint Genome Institute (JGI-PGF)"/>
            <person name="Lucas S."/>
            <person name="Copeland A."/>
            <person name="Lapidus A."/>
            <person name="Glavina del Rio T."/>
            <person name="Dalin E."/>
            <person name="Tice H."/>
            <person name="Bruce D."/>
            <person name="Goodwin L."/>
            <person name="Pitluck S."/>
            <person name="Peters L."/>
            <person name="Mikhailova N."/>
            <person name="Teshima H."/>
            <person name="Kyrpides N."/>
            <person name="Mavromatis K."/>
            <person name="Ivanova N."/>
            <person name="Markowitz V."/>
            <person name="Cheng J.-F."/>
            <person name="Hugenholtz P."/>
            <person name="Woyke T."/>
            <person name="Wu D."/>
            <person name="Spring S."/>
            <person name="Brambilla E.-M."/>
            <person name="Klenk H.-P."/>
            <person name="Eisen J.A."/>
        </authorList>
    </citation>
    <scope>NUCLEOTIDE SEQUENCE [LARGE SCALE GENOMIC DNA]</scope>
    <source>
        <strain evidence="3 4">DSM 12556</strain>
    </source>
</reference>
<feature type="transmembrane region" description="Helical" evidence="1">
    <location>
        <begin position="119"/>
        <end position="138"/>
    </location>
</feature>
<evidence type="ECO:0000313" key="4">
    <source>
        <dbReference type="Proteomes" id="UP000005730"/>
    </source>
</evidence>
<dbReference type="GO" id="GO:0016020">
    <property type="term" value="C:membrane"/>
    <property type="evidence" value="ECO:0007669"/>
    <property type="project" value="InterPro"/>
</dbReference>
<feature type="transmembrane region" description="Helical" evidence="1">
    <location>
        <begin position="207"/>
        <end position="225"/>
    </location>
</feature>
<organism evidence="3 4">
    <name type="scientific">Thermanaerovibrio velox DSM 12556</name>
    <dbReference type="NCBI Taxonomy" id="926567"/>
    <lineage>
        <taxon>Bacteria</taxon>
        <taxon>Thermotogati</taxon>
        <taxon>Synergistota</taxon>
        <taxon>Synergistia</taxon>
        <taxon>Synergistales</taxon>
        <taxon>Synergistaceae</taxon>
        <taxon>Thermanaerovibrio</taxon>
    </lineage>
</organism>
<sequence>MGSSGLRGILWLNLAVALFGMSGVASSWLDMPSWFVAASRCLISSACLFPALKILKIPSLGGRDHLLAAAGGGVLALHWWSFFQSIRVSSVAVGTFAFASFPLFTMGLEALLRIQRPSLRDLALGGGILAGIGVMTMSRGLGGLSLSGVLWGLVSSATFAGLAVLNSRLVRANNPFSVALVQQWWAFVFLSPGFLTQPMPAVTLPKVLGLVSMGILFTALAHGLFIASMRTVSPSRAALVSGLEPVYATGLAMVLLGQMPSLGEAIGGAMVLVFAAMATAPESNKGQ</sequence>
<dbReference type="AlphaFoldDB" id="H0UN18"/>
<dbReference type="eggNOG" id="COG0697">
    <property type="taxonomic scope" value="Bacteria"/>
</dbReference>
<keyword evidence="1" id="KW-0472">Membrane</keyword>
<feature type="transmembrane region" description="Helical" evidence="1">
    <location>
        <begin position="89"/>
        <end position="112"/>
    </location>
</feature>
<evidence type="ECO:0000256" key="1">
    <source>
        <dbReference type="SAM" id="Phobius"/>
    </source>
</evidence>
<feature type="domain" description="EamA" evidence="2">
    <location>
        <begin position="7"/>
        <end position="136"/>
    </location>
</feature>
<keyword evidence="1" id="KW-0812">Transmembrane</keyword>